<sequence length="650" mass="73675">MKNKTYLFIERLILKGIRKNYEATFTEGLNVVWGDMDSGKSSILNLIDYCFGGSNEQLQYAEIAANVRVVFLQVDLNGNRVTIERDLADANGPIRVYSGTFEEVSTLFPRHMSASPSVHMPDGWLSDFVLECLNIPKVKIRESKKEDASADRLSIRDLLKLMYLKQTRVGSDNLLDYANQPLFVKNVEVQKFVFNVHNEALTTLKGQLSLEVQERNALLGERNVVLRFLESVNLESSDQEEALDKRIAEKDEEIAFLEHTINELKRDFKLSSSFAVELKTQITDLQFQQKKIVNRIREIEEKRNSYVKLKETYDFDLENLELAKRSKSLIGDIPRTIKPVSCPLCETPLSLSPNRIGVDDISVHIRSIKNRMAGVGEALTQLLQEQGELQSAEIEINRTLKEKITAFDGENFADVSGLVQSIETMEKARSELQVKAAALKQSISIHRRFADIDRSIENKAATIESIRLAIQDVESGVTDIEKVVDELSGFLARYMESSGLRNVYNVYVDKKFVPHFRGLSYYKATSGGVRTVLSIGSYIARLQYLIHEGGNLPPFLMIDTPGQNIGHTRRADENGMDDEVSDPIVYEKVYEQILNVALMARLLDRFCQVIVVDNDLPEKFQLPGNFNLVKRFSKNSKIYPPGLIDDINTV</sequence>
<evidence type="ECO:0000313" key="2">
    <source>
        <dbReference type="EMBL" id="MDZ5456076.1"/>
    </source>
</evidence>
<dbReference type="SUPFAM" id="SSF52540">
    <property type="entry name" value="P-loop containing nucleoside triphosphate hydrolases"/>
    <property type="match status" value="1"/>
</dbReference>
<dbReference type="Gene3D" id="3.40.50.300">
    <property type="entry name" value="P-loop containing nucleotide triphosphate hydrolases"/>
    <property type="match status" value="1"/>
</dbReference>
<evidence type="ECO:0008006" key="4">
    <source>
        <dbReference type="Google" id="ProtNLM"/>
    </source>
</evidence>
<comment type="caution">
    <text evidence="2">The sequence shown here is derived from an EMBL/GenBank/DDBJ whole genome shotgun (WGS) entry which is preliminary data.</text>
</comment>
<dbReference type="RefSeq" id="WP_322464731.1">
    <property type="nucleotide sequence ID" value="NZ_JAXOJX010000005.1"/>
</dbReference>
<organism evidence="2 3">
    <name type="scientific">Azohydromonas lata</name>
    <dbReference type="NCBI Taxonomy" id="45677"/>
    <lineage>
        <taxon>Bacteria</taxon>
        <taxon>Pseudomonadati</taxon>
        <taxon>Pseudomonadota</taxon>
        <taxon>Betaproteobacteria</taxon>
        <taxon>Burkholderiales</taxon>
        <taxon>Sphaerotilaceae</taxon>
        <taxon>Azohydromonas</taxon>
    </lineage>
</organism>
<evidence type="ECO:0000256" key="1">
    <source>
        <dbReference type="SAM" id="Coils"/>
    </source>
</evidence>
<gene>
    <name evidence="2" type="ORF">SM757_05775</name>
</gene>
<evidence type="ECO:0000313" key="3">
    <source>
        <dbReference type="Proteomes" id="UP001293718"/>
    </source>
</evidence>
<keyword evidence="1" id="KW-0175">Coiled coil</keyword>
<keyword evidence="3" id="KW-1185">Reference proteome</keyword>
<accession>A0ABU5IAE3</accession>
<reference evidence="2 3" key="1">
    <citation type="submission" date="2023-11" db="EMBL/GenBank/DDBJ databases">
        <title>Draft genome of Azohydromonas lata strain H1 (DSM1123), a polyhydroxyalkanoate producer.</title>
        <authorList>
            <person name="Traversa D."/>
            <person name="D'Addabbo P."/>
            <person name="Pazzani C."/>
            <person name="Manzari C."/>
            <person name="Chiara M."/>
            <person name="Scrascia M."/>
        </authorList>
    </citation>
    <scope>NUCLEOTIDE SEQUENCE [LARGE SCALE GENOMIC DNA]</scope>
    <source>
        <strain evidence="2 3">H1</strain>
    </source>
</reference>
<name>A0ABU5IAE3_9BURK</name>
<dbReference type="EMBL" id="JAXOJX010000005">
    <property type="protein sequence ID" value="MDZ5456076.1"/>
    <property type="molecule type" value="Genomic_DNA"/>
</dbReference>
<dbReference type="InterPro" id="IPR027417">
    <property type="entry name" value="P-loop_NTPase"/>
</dbReference>
<dbReference type="Proteomes" id="UP001293718">
    <property type="component" value="Unassembled WGS sequence"/>
</dbReference>
<protein>
    <recommendedName>
        <fullName evidence="4">Rad50/SbcC-type AAA domain-containing protein</fullName>
    </recommendedName>
</protein>
<feature type="coiled-coil region" evidence="1">
    <location>
        <begin position="240"/>
        <end position="267"/>
    </location>
</feature>
<proteinExistence type="predicted"/>
<feature type="coiled-coil region" evidence="1">
    <location>
        <begin position="382"/>
        <end position="442"/>
    </location>
</feature>